<dbReference type="AlphaFoldDB" id="A0A0M2SPX9"/>
<dbReference type="Proteomes" id="UP000034166">
    <property type="component" value="Unassembled WGS sequence"/>
</dbReference>
<comment type="caution">
    <text evidence="1">The sequence shown here is derived from an EMBL/GenBank/DDBJ whole genome shotgun (WGS) entry which is preliminary data.</text>
</comment>
<accession>A0A0M2SPX9</accession>
<dbReference type="PATRIC" id="fig|1408103.3.peg.4442"/>
<dbReference type="RefSeq" id="WP_046525552.1">
    <property type="nucleotide sequence ID" value="NZ_LAYY01000034.1"/>
</dbReference>
<name>A0A0M2SPX9_9BACI</name>
<organism evidence="1 2">
    <name type="scientific">Mesobacillus campisalis</name>
    <dbReference type="NCBI Taxonomy" id="1408103"/>
    <lineage>
        <taxon>Bacteria</taxon>
        <taxon>Bacillati</taxon>
        <taxon>Bacillota</taxon>
        <taxon>Bacilli</taxon>
        <taxon>Bacillales</taxon>
        <taxon>Bacillaceae</taxon>
        <taxon>Mesobacillus</taxon>
    </lineage>
</organism>
<dbReference type="OrthoDB" id="2970246at2"/>
<proteinExistence type="predicted"/>
<sequence>MGKNKNKLKDKAMNAVSKVKANIKEAYYQLADIPSATVQQLADFIRTHPDTQVSKKELLGISYSFYKLQAGNENFYLETNGSRVLQLDGYANGEPFVSYRSYRDSYDLNTPIKLN</sequence>
<protein>
    <submittedName>
        <fullName evidence="1">Uncharacterized protein</fullName>
    </submittedName>
</protein>
<keyword evidence="2" id="KW-1185">Reference proteome</keyword>
<reference evidence="1 2" key="1">
    <citation type="submission" date="2015-04" db="EMBL/GenBank/DDBJ databases">
        <title>Taxonomic description and genome sequence of Bacillus campisalis sp. nov., a novel member of the genus Bacillus isolated from solar saltern.</title>
        <authorList>
            <person name="Mathan Kumar R."/>
            <person name="Kaur G."/>
            <person name="Kumar A."/>
            <person name="Singh N.K."/>
            <person name="Kaur N."/>
            <person name="Kumar N."/>
            <person name="Mayilraj S."/>
        </authorList>
    </citation>
    <scope>NUCLEOTIDE SEQUENCE [LARGE SCALE GENOMIC DNA]</scope>
    <source>
        <strain evidence="1 2">SA2-6</strain>
    </source>
</reference>
<evidence type="ECO:0000313" key="1">
    <source>
        <dbReference type="EMBL" id="KKK36308.1"/>
    </source>
</evidence>
<gene>
    <name evidence="1" type="ORF">WQ57_20055</name>
</gene>
<evidence type="ECO:0000313" key="2">
    <source>
        <dbReference type="Proteomes" id="UP000034166"/>
    </source>
</evidence>
<dbReference type="EMBL" id="LAYY01000034">
    <property type="protein sequence ID" value="KKK36308.1"/>
    <property type="molecule type" value="Genomic_DNA"/>
</dbReference>